<accession>E0X893</accession>
<reference evidence="3" key="1">
    <citation type="submission" date="2009-09" db="EMBL/GenBank/DDBJ databases">
        <title>Characterization and comparison of the coelichelin-related gene cluster from Streptomyces subtropicus.</title>
        <authorList>
            <person name="Huang T."/>
            <person name="Chen W."/>
            <person name="Deng Z."/>
        </authorList>
    </citation>
    <scope>NUCLEOTIDE SEQUENCE</scope>
    <source>
        <strain evidence="3">CGMCC IA A-182</strain>
    </source>
</reference>
<dbReference type="Pfam" id="PF11258">
    <property type="entry name" value="DUF3048"/>
    <property type="match status" value="1"/>
</dbReference>
<dbReference type="SUPFAM" id="SSF159774">
    <property type="entry name" value="YerB-like"/>
    <property type="match status" value="1"/>
</dbReference>
<feature type="domain" description="DUF3048" evidence="2">
    <location>
        <begin position="223"/>
        <end position="336"/>
    </location>
</feature>
<dbReference type="InterPro" id="IPR023158">
    <property type="entry name" value="YerB-like_sf"/>
</dbReference>
<sequence length="342" mass="36050">MDDGRGGATRRRAADVVGRRPGRAVVMSAAGVKNRAAVLFAVLVLAVTAACTGGDGSSPSSTSSSPRTSGSADVLAVKIDNVAPARPHTGLEQADVVYVEQVEAGLSRILAVYSSDLPPVIGPVRSARETDLELLRQFDRPTLAFSGAQSRLLPVIDRAPLDPVPPSKAPQAYFRGPDRPAPHNLYLRPERIPFTASGVNAAAELGLKVGAPPPGGEPEDSRTVRYPSASVTFTWAADGEQWLVSLDGSPARTAEGERIGAGTVVVQDVDVRESDFRDRSGNNTPFTETVGSGDAVVLRDGRAYDARWSRSSADADTVFSTPDGRRVDLADGPLWILYAPRG</sequence>
<protein>
    <submittedName>
        <fullName evidence="3">CchlO</fullName>
    </submittedName>
</protein>
<proteinExistence type="predicted"/>
<gene>
    <name evidence="3" type="primary">cchlO</name>
</gene>
<dbReference type="Pfam" id="PF17479">
    <property type="entry name" value="DUF3048_C"/>
    <property type="match status" value="1"/>
</dbReference>
<dbReference type="InterPro" id="IPR021416">
    <property type="entry name" value="DUF3048_N"/>
</dbReference>
<dbReference type="AlphaFoldDB" id="E0X893"/>
<evidence type="ECO:0000313" key="3">
    <source>
        <dbReference type="EMBL" id="ADM87294.1"/>
    </source>
</evidence>
<dbReference type="InterPro" id="IPR035328">
    <property type="entry name" value="DUF3048_C"/>
</dbReference>
<feature type="domain" description="DUF3048" evidence="1">
    <location>
        <begin position="72"/>
        <end position="192"/>
    </location>
</feature>
<dbReference type="EMBL" id="GQ859495">
    <property type="protein sequence ID" value="ADM87294.1"/>
    <property type="molecule type" value="Genomic_DNA"/>
</dbReference>
<name>E0X893_9ACTN</name>
<evidence type="ECO:0000259" key="2">
    <source>
        <dbReference type="Pfam" id="PF17479"/>
    </source>
</evidence>
<evidence type="ECO:0000259" key="1">
    <source>
        <dbReference type="Pfam" id="PF11258"/>
    </source>
</evidence>
<organism evidence="3">
    <name type="scientific">Streptomyces subtropicus</name>
    <dbReference type="NCBI Taxonomy" id="882404"/>
    <lineage>
        <taxon>Bacteria</taxon>
        <taxon>Bacillati</taxon>
        <taxon>Actinomycetota</taxon>
        <taxon>Actinomycetes</taxon>
        <taxon>Kitasatosporales</taxon>
        <taxon>Streptomycetaceae</taxon>
        <taxon>Streptomyces</taxon>
    </lineage>
</organism>
<dbReference type="Gene3D" id="3.50.90.10">
    <property type="entry name" value="YerB-like"/>
    <property type="match status" value="1"/>
</dbReference>